<comment type="caution">
    <text evidence="1">The sequence shown here is derived from an EMBL/GenBank/DDBJ whole genome shotgun (WGS) entry which is preliminary data.</text>
</comment>
<dbReference type="Pfam" id="PF13306">
    <property type="entry name" value="LRR_5"/>
    <property type="match status" value="1"/>
</dbReference>
<reference evidence="1 2" key="1">
    <citation type="journal article" date="2023" name="Commun. Biol.">
        <title>Genome analysis of Parmales, the sister group of diatoms, reveals the evolutionary specialization of diatoms from phago-mixotrophs to photoautotrophs.</title>
        <authorList>
            <person name="Ban H."/>
            <person name="Sato S."/>
            <person name="Yoshikawa S."/>
            <person name="Yamada K."/>
            <person name="Nakamura Y."/>
            <person name="Ichinomiya M."/>
            <person name="Sato N."/>
            <person name="Blanc-Mathieu R."/>
            <person name="Endo H."/>
            <person name="Kuwata A."/>
            <person name="Ogata H."/>
        </authorList>
    </citation>
    <scope>NUCLEOTIDE SEQUENCE [LARGE SCALE GENOMIC DNA]</scope>
</reference>
<dbReference type="Gene3D" id="3.80.10.10">
    <property type="entry name" value="Ribonuclease Inhibitor"/>
    <property type="match status" value="1"/>
</dbReference>
<dbReference type="Proteomes" id="UP001165060">
    <property type="component" value="Unassembled WGS sequence"/>
</dbReference>
<dbReference type="InterPro" id="IPR032675">
    <property type="entry name" value="LRR_dom_sf"/>
</dbReference>
<accession>A0ABQ6NB72</accession>
<dbReference type="InterPro" id="IPR026906">
    <property type="entry name" value="LRR_5"/>
</dbReference>
<evidence type="ECO:0000313" key="2">
    <source>
        <dbReference type="Proteomes" id="UP001165060"/>
    </source>
</evidence>
<sequence>MLMLKVLYNGYHFSHESEFVARSAVTSFEVSPDVTRIGLCAFAGCPSLLSLAGLKGTSVRVICRSAFNNSGLRSLAGLPRSLELVGPQAFIRCHDLQSLKGLPFSALVSESAFENSDLSNSCALLSKKARLLGFGAVAAWVRDRSLVPGRRYAVLGCVMRAREQLDEMAELKRRKKRSRPPSPVSPLLSRVALLPDDLVREVVEWAHGDHLLQDVELDAFEMAAVARDRRRPGGDYEETLISLKDRIAVLHRELRACDVDYDEEWGPLDALGSMERELGVPDEGDDPAWQRLSVIWDAVMAFST</sequence>
<name>A0ABQ6NB72_9STRA</name>
<proteinExistence type="predicted"/>
<evidence type="ECO:0000313" key="1">
    <source>
        <dbReference type="EMBL" id="GMI52549.1"/>
    </source>
</evidence>
<dbReference type="EMBL" id="BRYB01006594">
    <property type="protein sequence ID" value="GMI52549.1"/>
    <property type="molecule type" value="Genomic_DNA"/>
</dbReference>
<organism evidence="1 2">
    <name type="scientific">Tetraparma gracilis</name>
    <dbReference type="NCBI Taxonomy" id="2962635"/>
    <lineage>
        <taxon>Eukaryota</taxon>
        <taxon>Sar</taxon>
        <taxon>Stramenopiles</taxon>
        <taxon>Ochrophyta</taxon>
        <taxon>Bolidophyceae</taxon>
        <taxon>Parmales</taxon>
        <taxon>Triparmaceae</taxon>
        <taxon>Tetraparma</taxon>
    </lineage>
</organism>
<gene>
    <name evidence="1" type="ORF">TeGR_g4877</name>
</gene>
<keyword evidence="2" id="KW-1185">Reference proteome</keyword>
<protein>
    <submittedName>
        <fullName evidence="1">Uncharacterized protein</fullName>
    </submittedName>
</protein>